<dbReference type="Gramene" id="ONI31538">
    <property type="protein sequence ID" value="ONI31538"/>
    <property type="gene ID" value="PRUPE_1G318600"/>
</dbReference>
<accession>A0A251R670</accession>
<sequence length="76" mass="8593">MNSFPTDSTHSDDFLGLLLFPFAVCCPVQPFSRLFSCCATPLLAKYMRCGQQGYWPALQWELPLALPLPKTWHANC</sequence>
<dbReference type="EMBL" id="CM007651">
    <property type="protein sequence ID" value="ONI31538.1"/>
    <property type="molecule type" value="Genomic_DNA"/>
</dbReference>
<organism evidence="1 2">
    <name type="scientific">Prunus persica</name>
    <name type="common">Peach</name>
    <name type="synonym">Amygdalus persica</name>
    <dbReference type="NCBI Taxonomy" id="3760"/>
    <lineage>
        <taxon>Eukaryota</taxon>
        <taxon>Viridiplantae</taxon>
        <taxon>Streptophyta</taxon>
        <taxon>Embryophyta</taxon>
        <taxon>Tracheophyta</taxon>
        <taxon>Spermatophyta</taxon>
        <taxon>Magnoliopsida</taxon>
        <taxon>eudicotyledons</taxon>
        <taxon>Gunneridae</taxon>
        <taxon>Pentapetalae</taxon>
        <taxon>rosids</taxon>
        <taxon>fabids</taxon>
        <taxon>Rosales</taxon>
        <taxon>Rosaceae</taxon>
        <taxon>Amygdaloideae</taxon>
        <taxon>Amygdaleae</taxon>
        <taxon>Prunus</taxon>
    </lineage>
</organism>
<reference evidence="1 2" key="1">
    <citation type="journal article" date="2013" name="Nat. Genet.">
        <title>The high-quality draft genome of peach (Prunus persica) identifies unique patterns of genetic diversity, domestication and genome evolution.</title>
        <authorList>
            <consortium name="International Peach Genome Initiative"/>
            <person name="Verde I."/>
            <person name="Abbott A.G."/>
            <person name="Scalabrin S."/>
            <person name="Jung S."/>
            <person name="Shu S."/>
            <person name="Marroni F."/>
            <person name="Zhebentyayeva T."/>
            <person name="Dettori M.T."/>
            <person name="Grimwood J."/>
            <person name="Cattonaro F."/>
            <person name="Zuccolo A."/>
            <person name="Rossini L."/>
            <person name="Jenkins J."/>
            <person name="Vendramin E."/>
            <person name="Meisel L.A."/>
            <person name="Decroocq V."/>
            <person name="Sosinski B."/>
            <person name="Prochnik S."/>
            <person name="Mitros T."/>
            <person name="Policriti A."/>
            <person name="Cipriani G."/>
            <person name="Dondini L."/>
            <person name="Ficklin S."/>
            <person name="Goodstein D.M."/>
            <person name="Xuan P."/>
            <person name="Del Fabbro C."/>
            <person name="Aramini V."/>
            <person name="Copetti D."/>
            <person name="Gonzalez S."/>
            <person name="Horner D.S."/>
            <person name="Falchi R."/>
            <person name="Lucas S."/>
            <person name="Mica E."/>
            <person name="Maldonado J."/>
            <person name="Lazzari B."/>
            <person name="Bielenberg D."/>
            <person name="Pirona R."/>
            <person name="Miculan M."/>
            <person name="Barakat A."/>
            <person name="Testolin R."/>
            <person name="Stella A."/>
            <person name="Tartarini S."/>
            <person name="Tonutti P."/>
            <person name="Arus P."/>
            <person name="Orellana A."/>
            <person name="Wells C."/>
            <person name="Main D."/>
            <person name="Vizzotto G."/>
            <person name="Silva H."/>
            <person name="Salamini F."/>
            <person name="Schmutz J."/>
            <person name="Morgante M."/>
            <person name="Rokhsar D.S."/>
        </authorList>
    </citation>
    <scope>NUCLEOTIDE SEQUENCE [LARGE SCALE GENOMIC DNA]</scope>
    <source>
        <strain evidence="2">cv. Nemared</strain>
    </source>
</reference>
<gene>
    <name evidence="1" type="ORF">PRUPE_1G318600</name>
</gene>
<dbReference type="Proteomes" id="UP000006882">
    <property type="component" value="Chromosome G1"/>
</dbReference>
<dbReference type="AlphaFoldDB" id="A0A251R670"/>
<protein>
    <submittedName>
        <fullName evidence="1">Uncharacterized protein</fullName>
    </submittedName>
</protein>
<evidence type="ECO:0000313" key="1">
    <source>
        <dbReference type="EMBL" id="ONI31538.1"/>
    </source>
</evidence>
<keyword evidence="2" id="KW-1185">Reference proteome</keyword>
<name>A0A251R670_PRUPE</name>
<evidence type="ECO:0000313" key="2">
    <source>
        <dbReference type="Proteomes" id="UP000006882"/>
    </source>
</evidence>
<proteinExistence type="predicted"/>